<sequence>MGKNSRLVYSTDRGRIKEESQPQERHEGDGIVRIQRETKGRKGKGVTCVRGVPGTDTELKLLLAELKKRCGCGGALKDGVIEIQGDKRAEIKALLEARDYRVKLAGG</sequence>
<evidence type="ECO:0000256" key="2">
    <source>
        <dbReference type="ARBA" id="ARBA00022845"/>
    </source>
</evidence>
<evidence type="ECO:0000256" key="1">
    <source>
        <dbReference type="ARBA" id="ARBA00005422"/>
    </source>
</evidence>
<dbReference type="NCBIfam" id="NF006536">
    <property type="entry name" value="PRK09019.1"/>
    <property type="match status" value="1"/>
</dbReference>
<organism evidence="6 7">
    <name type="scientific">Microbulbifer yueqingensis</name>
    <dbReference type="NCBI Taxonomy" id="658219"/>
    <lineage>
        <taxon>Bacteria</taxon>
        <taxon>Pseudomonadati</taxon>
        <taxon>Pseudomonadota</taxon>
        <taxon>Gammaproteobacteria</taxon>
        <taxon>Cellvibrionales</taxon>
        <taxon>Microbulbiferaceae</taxon>
        <taxon>Microbulbifer</taxon>
    </lineage>
</organism>
<dbReference type="PANTHER" id="PTHR12789">
    <property type="entry name" value="DENSITY-REGULATED PROTEIN HOMOLOG"/>
    <property type="match status" value="1"/>
</dbReference>
<evidence type="ECO:0000313" key="6">
    <source>
        <dbReference type="EMBL" id="SDK13430.1"/>
    </source>
</evidence>
<dbReference type="EMBL" id="FNFH01000003">
    <property type="protein sequence ID" value="SDK13430.1"/>
    <property type="molecule type" value="Genomic_DNA"/>
</dbReference>
<protein>
    <submittedName>
        <fullName evidence="6">Translation initiation factor 1 (eIF-1/SUI1)</fullName>
    </submittedName>
</protein>
<dbReference type="NCBIfam" id="TIGR01158">
    <property type="entry name" value="SUI1_rel"/>
    <property type="match status" value="1"/>
</dbReference>
<dbReference type="SUPFAM" id="SSF55159">
    <property type="entry name" value="eIF1-like"/>
    <property type="match status" value="1"/>
</dbReference>
<keyword evidence="3" id="KW-0648">Protein biosynthesis</keyword>
<dbReference type="AlphaFoldDB" id="A0A1G8ZH12"/>
<proteinExistence type="inferred from homology"/>
<dbReference type="InterPro" id="IPR005872">
    <property type="entry name" value="SUI1_arc_bac"/>
</dbReference>
<accession>A0A1G8ZH12</accession>
<dbReference type="InterPro" id="IPR050318">
    <property type="entry name" value="DENR/SUI1_TIF"/>
</dbReference>
<dbReference type="Pfam" id="PF01253">
    <property type="entry name" value="SUI1"/>
    <property type="match status" value="1"/>
</dbReference>
<gene>
    <name evidence="6" type="ORF">SAMN05216212_1588</name>
</gene>
<feature type="domain" description="SUI1" evidence="5">
    <location>
        <begin position="33"/>
        <end position="99"/>
    </location>
</feature>
<dbReference type="Gene3D" id="3.30.780.10">
    <property type="entry name" value="SUI1-like domain"/>
    <property type="match status" value="1"/>
</dbReference>
<comment type="similarity">
    <text evidence="1">Belongs to the SUI1 family.</text>
</comment>
<keyword evidence="7" id="KW-1185">Reference proteome</keyword>
<dbReference type="RefSeq" id="WP_091511523.1">
    <property type="nucleotide sequence ID" value="NZ_FNFH01000003.1"/>
</dbReference>
<evidence type="ECO:0000256" key="3">
    <source>
        <dbReference type="ARBA" id="ARBA00022917"/>
    </source>
</evidence>
<dbReference type="GO" id="GO:0001731">
    <property type="term" value="P:formation of translation preinitiation complex"/>
    <property type="evidence" value="ECO:0007669"/>
    <property type="project" value="TreeGrafter"/>
</dbReference>
<evidence type="ECO:0000256" key="4">
    <source>
        <dbReference type="SAM" id="MobiDB-lite"/>
    </source>
</evidence>
<dbReference type="Proteomes" id="UP000199305">
    <property type="component" value="Unassembled WGS sequence"/>
</dbReference>
<keyword evidence="2" id="KW-0810">Translation regulation</keyword>
<keyword evidence="6" id="KW-0396">Initiation factor</keyword>
<dbReference type="CDD" id="cd11567">
    <property type="entry name" value="YciH_like"/>
    <property type="match status" value="1"/>
</dbReference>
<dbReference type="GO" id="GO:0006417">
    <property type="term" value="P:regulation of translation"/>
    <property type="evidence" value="ECO:0007669"/>
    <property type="project" value="UniProtKB-KW"/>
</dbReference>
<dbReference type="PIRSF" id="PIRSF037511">
    <property type="entry name" value="Transl_init_SUI1_pro"/>
    <property type="match status" value="1"/>
</dbReference>
<evidence type="ECO:0000259" key="5">
    <source>
        <dbReference type="PROSITE" id="PS50296"/>
    </source>
</evidence>
<dbReference type="PANTHER" id="PTHR12789:SF0">
    <property type="entry name" value="DENSITY-REGULATED PROTEIN"/>
    <property type="match status" value="1"/>
</dbReference>
<dbReference type="InterPro" id="IPR036877">
    <property type="entry name" value="SUI1_dom_sf"/>
</dbReference>
<dbReference type="GO" id="GO:0002188">
    <property type="term" value="P:translation reinitiation"/>
    <property type="evidence" value="ECO:0007669"/>
    <property type="project" value="TreeGrafter"/>
</dbReference>
<dbReference type="OrthoDB" id="9792915at2"/>
<dbReference type="PROSITE" id="PS50296">
    <property type="entry name" value="SUI1"/>
    <property type="match status" value="1"/>
</dbReference>
<evidence type="ECO:0000313" key="7">
    <source>
        <dbReference type="Proteomes" id="UP000199305"/>
    </source>
</evidence>
<name>A0A1G8ZH12_9GAMM</name>
<dbReference type="FunFam" id="3.30.780.10:FF:000002">
    <property type="entry name" value="Stress response translation initiation inhibitor"/>
    <property type="match status" value="1"/>
</dbReference>
<feature type="region of interest" description="Disordered" evidence="4">
    <location>
        <begin position="1"/>
        <end position="28"/>
    </location>
</feature>
<dbReference type="GO" id="GO:0003729">
    <property type="term" value="F:mRNA binding"/>
    <property type="evidence" value="ECO:0007669"/>
    <property type="project" value="TreeGrafter"/>
</dbReference>
<dbReference type="InterPro" id="IPR001950">
    <property type="entry name" value="SUI1"/>
</dbReference>
<feature type="compositionally biased region" description="Basic and acidic residues" evidence="4">
    <location>
        <begin position="12"/>
        <end position="28"/>
    </location>
</feature>
<reference evidence="7" key="1">
    <citation type="submission" date="2016-10" db="EMBL/GenBank/DDBJ databases">
        <authorList>
            <person name="Varghese N."/>
            <person name="Submissions S."/>
        </authorList>
    </citation>
    <scope>NUCLEOTIDE SEQUENCE [LARGE SCALE GENOMIC DNA]</scope>
    <source>
        <strain evidence="7">CGMCC 1.10658</strain>
    </source>
</reference>
<dbReference type="GO" id="GO:0003743">
    <property type="term" value="F:translation initiation factor activity"/>
    <property type="evidence" value="ECO:0007669"/>
    <property type="project" value="UniProtKB-KW"/>
</dbReference>
<dbReference type="STRING" id="658219.SAMN05216212_1588"/>